<keyword evidence="7" id="KW-0479">Metal-binding</keyword>
<comment type="caution">
    <text evidence="18">The sequence shown here is derived from an EMBL/GenBank/DDBJ whole genome shotgun (WGS) entry which is preliminary data.</text>
</comment>
<dbReference type="EMBL" id="JBHRSD010000015">
    <property type="protein sequence ID" value="MFC3032874.1"/>
    <property type="molecule type" value="Genomic_DNA"/>
</dbReference>
<evidence type="ECO:0000256" key="13">
    <source>
        <dbReference type="ARBA" id="ARBA00048649"/>
    </source>
</evidence>
<comment type="similarity">
    <text evidence="15">Belongs to the globin family.</text>
</comment>
<comment type="cofactor">
    <cofactor evidence="12">
        <name>[2Fe-2S] cluster</name>
        <dbReference type="ChEBI" id="CHEBI:190135"/>
    </cofactor>
</comment>
<dbReference type="SUPFAM" id="SSF63380">
    <property type="entry name" value="Riboflavin synthase domain-like"/>
    <property type="match status" value="1"/>
</dbReference>
<evidence type="ECO:0000256" key="10">
    <source>
        <dbReference type="ARBA" id="ARBA00023027"/>
    </source>
</evidence>
<comment type="cofactor">
    <cofactor evidence="1">
        <name>heme b</name>
        <dbReference type="ChEBI" id="CHEBI:60344"/>
    </cofactor>
</comment>
<accession>A0ABV7CJP1</accession>
<organism evidence="18 19">
    <name type="scientific">Pseudoalteromonas fenneropenaei</name>
    <dbReference type="NCBI Taxonomy" id="1737459"/>
    <lineage>
        <taxon>Bacteria</taxon>
        <taxon>Pseudomonadati</taxon>
        <taxon>Pseudomonadota</taxon>
        <taxon>Gammaproteobacteria</taxon>
        <taxon>Alteromonadales</taxon>
        <taxon>Pseudoalteromonadaceae</taxon>
        <taxon>Pseudoalteromonas</taxon>
    </lineage>
</organism>
<evidence type="ECO:0000256" key="12">
    <source>
        <dbReference type="ARBA" id="ARBA00034078"/>
    </source>
</evidence>
<dbReference type="EC" id="1.14.12.17" evidence="3"/>
<keyword evidence="4" id="KW-0216">Detoxification</keyword>
<gene>
    <name evidence="18" type="primary">hmpA</name>
    <name evidence="18" type="ORF">ACFOEE_10115</name>
</gene>
<evidence type="ECO:0000256" key="11">
    <source>
        <dbReference type="ARBA" id="ARBA00025094"/>
    </source>
</evidence>
<evidence type="ECO:0000256" key="5">
    <source>
        <dbReference type="ARBA" id="ARBA00022617"/>
    </source>
</evidence>
<evidence type="ECO:0000256" key="2">
    <source>
        <dbReference type="ARBA" id="ARBA00006401"/>
    </source>
</evidence>
<comment type="similarity">
    <text evidence="2">In the C-terminal section; belongs to the flavoprotein pyridine nucleotide cytochrome reductase family.</text>
</comment>
<dbReference type="Gene3D" id="3.40.50.80">
    <property type="entry name" value="Nucleotide-binding domain of ferredoxin-NADP reductase (FNR) module"/>
    <property type="match status" value="1"/>
</dbReference>
<comment type="catalytic activity">
    <reaction evidence="14">
        <text>2 nitric oxide + NADPH + 2 O2 = 2 nitrate + NADP(+) + H(+)</text>
        <dbReference type="Rhea" id="RHEA:19465"/>
        <dbReference type="ChEBI" id="CHEBI:15378"/>
        <dbReference type="ChEBI" id="CHEBI:15379"/>
        <dbReference type="ChEBI" id="CHEBI:16480"/>
        <dbReference type="ChEBI" id="CHEBI:17632"/>
        <dbReference type="ChEBI" id="CHEBI:57783"/>
        <dbReference type="ChEBI" id="CHEBI:58349"/>
        <dbReference type="EC" id="1.14.12.17"/>
    </reaction>
</comment>
<evidence type="ECO:0000313" key="18">
    <source>
        <dbReference type="EMBL" id="MFC3032874.1"/>
    </source>
</evidence>
<evidence type="ECO:0000256" key="9">
    <source>
        <dbReference type="ARBA" id="ARBA00023004"/>
    </source>
</evidence>
<evidence type="ECO:0000256" key="15">
    <source>
        <dbReference type="RuleBase" id="RU000356"/>
    </source>
</evidence>
<dbReference type="PANTHER" id="PTHR43396:SF3">
    <property type="entry name" value="FLAVOHEMOPROTEIN"/>
    <property type="match status" value="1"/>
</dbReference>
<dbReference type="RefSeq" id="WP_377123797.1">
    <property type="nucleotide sequence ID" value="NZ_JBHRSD010000015.1"/>
</dbReference>
<dbReference type="InterPro" id="IPR012292">
    <property type="entry name" value="Globin/Proto"/>
</dbReference>
<dbReference type="InterPro" id="IPR008333">
    <property type="entry name" value="Cbr1-like_FAD-bd_dom"/>
</dbReference>
<evidence type="ECO:0000256" key="6">
    <source>
        <dbReference type="ARBA" id="ARBA00022621"/>
    </source>
</evidence>
<keyword evidence="18" id="KW-0560">Oxidoreductase</keyword>
<dbReference type="InterPro" id="IPR009050">
    <property type="entry name" value="Globin-like_sf"/>
</dbReference>
<dbReference type="Gene3D" id="1.10.490.10">
    <property type="entry name" value="Globins"/>
    <property type="match status" value="1"/>
</dbReference>
<dbReference type="Proteomes" id="UP001595453">
    <property type="component" value="Unassembled WGS sequence"/>
</dbReference>
<evidence type="ECO:0000256" key="3">
    <source>
        <dbReference type="ARBA" id="ARBA00012229"/>
    </source>
</evidence>
<evidence type="ECO:0000256" key="1">
    <source>
        <dbReference type="ARBA" id="ARBA00001970"/>
    </source>
</evidence>
<evidence type="ECO:0000256" key="4">
    <source>
        <dbReference type="ARBA" id="ARBA00022575"/>
    </source>
</evidence>
<dbReference type="InterPro" id="IPR000971">
    <property type="entry name" value="Globin"/>
</dbReference>
<keyword evidence="19" id="KW-1185">Reference proteome</keyword>
<feature type="domain" description="FAD-binding FR-type" evidence="17">
    <location>
        <begin position="152"/>
        <end position="253"/>
    </location>
</feature>
<dbReference type="PROSITE" id="PS51384">
    <property type="entry name" value="FAD_FR"/>
    <property type="match status" value="1"/>
</dbReference>
<dbReference type="Pfam" id="PF00175">
    <property type="entry name" value="NAD_binding_1"/>
    <property type="match status" value="1"/>
</dbReference>
<comment type="catalytic activity">
    <reaction evidence="13">
        <text>2 nitric oxide + NADH + 2 O2 = 2 nitrate + NAD(+) + H(+)</text>
        <dbReference type="Rhea" id="RHEA:19469"/>
        <dbReference type="ChEBI" id="CHEBI:15378"/>
        <dbReference type="ChEBI" id="CHEBI:15379"/>
        <dbReference type="ChEBI" id="CHEBI:16480"/>
        <dbReference type="ChEBI" id="CHEBI:17632"/>
        <dbReference type="ChEBI" id="CHEBI:57540"/>
        <dbReference type="ChEBI" id="CHEBI:57945"/>
        <dbReference type="EC" id="1.14.12.17"/>
    </reaction>
</comment>
<proteinExistence type="inferred from homology"/>
<keyword evidence="8" id="KW-0521">NADP</keyword>
<dbReference type="NCBIfam" id="NF009805">
    <property type="entry name" value="PRK13289.1"/>
    <property type="match status" value="1"/>
</dbReference>
<dbReference type="SUPFAM" id="SSF52343">
    <property type="entry name" value="Ferredoxin reductase-like, C-terminal NADP-linked domain"/>
    <property type="match status" value="1"/>
</dbReference>
<name>A0ABV7CJP1_9GAMM</name>
<dbReference type="GO" id="GO:0008941">
    <property type="term" value="F:nitric oxide dioxygenase NAD(P)H activity"/>
    <property type="evidence" value="ECO:0007669"/>
    <property type="project" value="UniProtKB-EC"/>
</dbReference>
<dbReference type="InterPro" id="IPR017938">
    <property type="entry name" value="Riboflavin_synthase-like_b-brl"/>
</dbReference>
<evidence type="ECO:0000313" key="19">
    <source>
        <dbReference type="Proteomes" id="UP001595453"/>
    </source>
</evidence>
<comment type="function">
    <text evidence="11">Is involved in NO detoxification in an aerobic process, termed nitric oxide dioxygenase (NOD) reaction that utilizes O(2) and NAD(P)H to convert NO to nitrate, which protects the bacterium from various noxious nitrogen compounds. Therefore, plays a central role in the inducible response to nitrosative stress.</text>
</comment>
<dbReference type="PRINTS" id="PR00409">
    <property type="entry name" value="PHDIOXRDTASE"/>
</dbReference>
<evidence type="ECO:0000256" key="8">
    <source>
        <dbReference type="ARBA" id="ARBA00022857"/>
    </source>
</evidence>
<dbReference type="Pfam" id="PF00970">
    <property type="entry name" value="FAD_binding_6"/>
    <property type="match status" value="1"/>
</dbReference>
<evidence type="ECO:0000259" key="16">
    <source>
        <dbReference type="PROSITE" id="PS01033"/>
    </source>
</evidence>
<sequence>MLSEHHFALIKQSLPLLANAGVAVTEHFYTRLFSEQPELKHIFNLSNQASGKQQFALFAAIARFATYLDTPERLAQLTAQIANKHVALQIKPEHYPIVGANLLATLRTLFPAEFTPEVEAAWANAYGIIADLLITAEAGKYQQMQNQMGGWYGLRTFYIADMIEESAHVKSFYLKPLDGKAVANYVSGQFITVSVHIPNTEYRQQRHYTLSGRIHNGYRISVKNDGLVSAYLHQCPLGTELQLAPPAGDFTLRANQKPKVLISGGVGITPMVAMLEELITQASPVWFLHACQNAQQHSFKHWLVEQQALNNTLICKTWYEEGDGADFSGRMDIDAIALPLTEADFYLCGPEAFMRGIYHQLIAAQVSPNQIYYEMFGPHSDLSA</sequence>
<dbReference type="CDD" id="cd06184">
    <property type="entry name" value="flavohem_like_fad_nad_binding"/>
    <property type="match status" value="1"/>
</dbReference>
<evidence type="ECO:0000256" key="7">
    <source>
        <dbReference type="ARBA" id="ARBA00022723"/>
    </source>
</evidence>
<keyword evidence="15" id="KW-0813">Transport</keyword>
<dbReference type="InterPro" id="IPR039261">
    <property type="entry name" value="FNR_nucleotide-bd"/>
</dbReference>
<dbReference type="PANTHER" id="PTHR43396">
    <property type="entry name" value="FLAVOHEMOPROTEIN"/>
    <property type="match status" value="1"/>
</dbReference>
<dbReference type="Gene3D" id="2.40.30.10">
    <property type="entry name" value="Translation factors"/>
    <property type="match status" value="1"/>
</dbReference>
<dbReference type="PROSITE" id="PS01033">
    <property type="entry name" value="GLOBIN"/>
    <property type="match status" value="1"/>
</dbReference>
<dbReference type="InterPro" id="IPR017927">
    <property type="entry name" value="FAD-bd_FR_type"/>
</dbReference>
<dbReference type="Pfam" id="PF00042">
    <property type="entry name" value="Globin"/>
    <property type="match status" value="1"/>
</dbReference>
<keyword evidence="6 15" id="KW-0561">Oxygen transport</keyword>
<keyword evidence="9" id="KW-0408">Iron</keyword>
<protein>
    <recommendedName>
        <fullName evidence="3">nitric oxide dioxygenase</fullName>
        <ecNumber evidence="3">1.14.12.17</ecNumber>
    </recommendedName>
</protein>
<evidence type="ECO:0000256" key="14">
    <source>
        <dbReference type="ARBA" id="ARBA00049433"/>
    </source>
</evidence>
<dbReference type="InterPro" id="IPR001433">
    <property type="entry name" value="OxRdtase_FAD/NAD-bd"/>
</dbReference>
<evidence type="ECO:0000259" key="17">
    <source>
        <dbReference type="PROSITE" id="PS51384"/>
    </source>
</evidence>
<keyword evidence="5 15" id="KW-0349">Heme</keyword>
<feature type="domain" description="Globin" evidence="16">
    <location>
        <begin position="1"/>
        <end position="138"/>
    </location>
</feature>
<dbReference type="SUPFAM" id="SSF46458">
    <property type="entry name" value="Globin-like"/>
    <property type="match status" value="1"/>
</dbReference>
<keyword evidence="10" id="KW-0520">NAD</keyword>
<reference evidence="19" key="1">
    <citation type="journal article" date="2019" name="Int. J. Syst. Evol. Microbiol.">
        <title>The Global Catalogue of Microorganisms (GCM) 10K type strain sequencing project: providing services to taxonomists for standard genome sequencing and annotation.</title>
        <authorList>
            <consortium name="The Broad Institute Genomics Platform"/>
            <consortium name="The Broad Institute Genome Sequencing Center for Infectious Disease"/>
            <person name="Wu L."/>
            <person name="Ma J."/>
        </authorList>
    </citation>
    <scope>NUCLEOTIDE SEQUENCE [LARGE SCALE GENOMIC DNA]</scope>
    <source>
        <strain evidence="19">KCTC 42730</strain>
    </source>
</reference>